<name>A0A255H2L2_9ACTN</name>
<keyword evidence="3" id="KW-1185">Reference proteome</keyword>
<dbReference type="GO" id="GO:0042398">
    <property type="term" value="P:modified amino acid biosynthetic process"/>
    <property type="evidence" value="ECO:0007669"/>
    <property type="project" value="InterPro"/>
</dbReference>
<evidence type="ECO:0000313" key="2">
    <source>
        <dbReference type="EMBL" id="OYO22018.1"/>
    </source>
</evidence>
<evidence type="ECO:0000256" key="1">
    <source>
        <dbReference type="ARBA" id="ARBA00048819"/>
    </source>
</evidence>
<sequence length="488" mass="53591">MGEQISRTDYSEADFEAYADRVAQQQRQLAELLEQWPFDLAHPRAGMELEINLVDPEAAPVPLADQVLKAINDPQFVHELGHFNIELNLPPRQLGPTGLTAFYETLRSALNDADQRASGLNAQLAVIGILPTLTADDLTADALVDEPRYKVLDEQLRRLRGGDVRIQLPDTELAAGISFDSITPEAACTSQQIHLQVGPSQFPAYWNASQAIAGVQLAMGANSPFFAGRLGYAESRIAVFDQSTDDRSAERVRSGERPRVFFGERWITSVLDLFTENAGYRPLLPELSEEAEETDGVPELRELNLLNGTIYRWNRAVYDVAGGAPHLRIENRVLPAGPTSLDMIANLALYAGLARALAEQEHSAWSEEGFAVARDNFSAGQRLGIEAELVWPGLGSVPAPVLVLEHLLPLAAAGLQSFGVEAAEVTRYLGVIEQRAMARVNGATWQTAAVKARERAGETREEALRGMVQDYLALQRTGQPVHEWELSR</sequence>
<dbReference type="SUPFAM" id="SSF55931">
    <property type="entry name" value="Glutamine synthetase/guanido kinase"/>
    <property type="match status" value="1"/>
</dbReference>
<accession>A0A255H2L2</accession>
<dbReference type="InterPro" id="IPR014746">
    <property type="entry name" value="Gln_synth/guanido_kin_cat_dom"/>
</dbReference>
<dbReference type="PANTHER" id="PTHR36510">
    <property type="entry name" value="GLUTAMATE--CYSTEINE LIGASE 2-RELATED"/>
    <property type="match status" value="1"/>
</dbReference>
<comment type="catalytic activity">
    <reaction evidence="1">
        <text>L-cysteine + L-glutamate + ATP = gamma-L-glutamyl-L-cysteine + ADP + phosphate + H(+)</text>
        <dbReference type="Rhea" id="RHEA:13285"/>
        <dbReference type="ChEBI" id="CHEBI:15378"/>
        <dbReference type="ChEBI" id="CHEBI:29985"/>
        <dbReference type="ChEBI" id="CHEBI:30616"/>
        <dbReference type="ChEBI" id="CHEBI:35235"/>
        <dbReference type="ChEBI" id="CHEBI:43474"/>
        <dbReference type="ChEBI" id="CHEBI:58173"/>
        <dbReference type="ChEBI" id="CHEBI:456216"/>
        <dbReference type="EC" id="6.3.2.2"/>
    </reaction>
</comment>
<keyword evidence="2" id="KW-0436">Ligase</keyword>
<comment type="caution">
    <text evidence="2">The sequence shown here is derived from an EMBL/GenBank/DDBJ whole genome shotgun (WGS) entry which is preliminary data.</text>
</comment>
<dbReference type="RefSeq" id="WP_094363760.1">
    <property type="nucleotide sequence ID" value="NZ_NMVQ01000012.1"/>
</dbReference>
<dbReference type="EMBL" id="NMVQ01000012">
    <property type="protein sequence ID" value="OYO22018.1"/>
    <property type="molecule type" value="Genomic_DNA"/>
</dbReference>
<dbReference type="InterPro" id="IPR050141">
    <property type="entry name" value="GCL_type2/YbdK_subfam"/>
</dbReference>
<dbReference type="GO" id="GO:0004357">
    <property type="term" value="F:glutamate-cysteine ligase activity"/>
    <property type="evidence" value="ECO:0007669"/>
    <property type="project" value="UniProtKB-EC"/>
</dbReference>
<dbReference type="PIRSF" id="PIRSF012666">
    <property type="entry name" value="UCP012666"/>
    <property type="match status" value="1"/>
</dbReference>
<proteinExistence type="predicted"/>
<dbReference type="Gene3D" id="3.30.590.20">
    <property type="match status" value="1"/>
</dbReference>
<dbReference type="AlphaFoldDB" id="A0A255H2L2"/>
<dbReference type="InterPro" id="IPR016602">
    <property type="entry name" value="UCP012666"/>
</dbReference>
<evidence type="ECO:0000313" key="3">
    <source>
        <dbReference type="Proteomes" id="UP000216311"/>
    </source>
</evidence>
<dbReference type="Proteomes" id="UP000216311">
    <property type="component" value="Unassembled WGS sequence"/>
</dbReference>
<organism evidence="2 3">
    <name type="scientific">Enemella dayhoffiae</name>
    <dbReference type="NCBI Taxonomy" id="2016507"/>
    <lineage>
        <taxon>Bacteria</taxon>
        <taxon>Bacillati</taxon>
        <taxon>Actinomycetota</taxon>
        <taxon>Actinomycetes</taxon>
        <taxon>Propionibacteriales</taxon>
        <taxon>Propionibacteriaceae</taxon>
        <taxon>Enemella</taxon>
    </lineage>
</organism>
<dbReference type="Pfam" id="PF04107">
    <property type="entry name" value="GCS2"/>
    <property type="match status" value="1"/>
</dbReference>
<reference evidence="2 3" key="1">
    <citation type="submission" date="2017-07" db="EMBL/GenBank/DDBJ databases">
        <title>Draft whole genome sequences of clinical Proprionibacteriaceae strains.</title>
        <authorList>
            <person name="Bernier A.-M."/>
            <person name="Bernard K."/>
            <person name="Domingo M.-C."/>
        </authorList>
    </citation>
    <scope>NUCLEOTIDE SEQUENCE [LARGE SCALE GENOMIC DNA]</scope>
    <source>
        <strain evidence="2 3">NML 130396</strain>
    </source>
</reference>
<gene>
    <name evidence="2" type="ORF">CGZ93_08830</name>
</gene>
<dbReference type="PANTHER" id="PTHR36510:SF3">
    <property type="entry name" value="CONSERVED PROTEIN"/>
    <property type="match status" value="1"/>
</dbReference>
<protein>
    <submittedName>
        <fullName evidence="2">Glutamate--cysteine ligase</fullName>
    </submittedName>
</protein>
<dbReference type="InterPro" id="IPR006336">
    <property type="entry name" value="GCS2"/>
</dbReference>
<dbReference type="OrthoDB" id="240589at2"/>